<evidence type="ECO:0000313" key="1">
    <source>
        <dbReference type="EMBL" id="KAF9762480.1"/>
    </source>
</evidence>
<sequence>MDYKVHRWLIIMKVRKFKLPLSVRSTAVRVFNLIADDLEKYRLQNDDLVMISIMVACKCEDVQGGIDSMLHRLGFDRRMELVGYESMILKQLNYNFYFSSPYTKVYAILVILQERELLKINNTPNEDSIANDLDQIWDRAVENIDYILCLDNRNCNEIEIAYAALEFPKEIFKSLSFKYSEANLDNLNTNINILKEELSKYC</sequence>
<comment type="caution">
    <text evidence="1">The sequence shown here is derived from an EMBL/GenBank/DDBJ whole genome shotgun (WGS) entry which is preliminary data.</text>
</comment>
<organism evidence="1 2">
    <name type="scientific">Nosema granulosis</name>
    <dbReference type="NCBI Taxonomy" id="83296"/>
    <lineage>
        <taxon>Eukaryota</taxon>
        <taxon>Fungi</taxon>
        <taxon>Fungi incertae sedis</taxon>
        <taxon>Microsporidia</taxon>
        <taxon>Nosematidae</taxon>
        <taxon>Nosema</taxon>
    </lineage>
</organism>
<evidence type="ECO:0000313" key="2">
    <source>
        <dbReference type="Proteomes" id="UP000740883"/>
    </source>
</evidence>
<reference evidence="1 2" key="1">
    <citation type="journal article" date="2020" name="Genome Biol. Evol.">
        <title>Comparative genomics of strictly vertically transmitted, feminizing microsporidia endosymbionts of amphipod crustaceans.</title>
        <authorList>
            <person name="Cormier A."/>
            <person name="Chebbi M.A."/>
            <person name="Giraud I."/>
            <person name="Wattier R."/>
            <person name="Teixeira M."/>
            <person name="Gilbert C."/>
            <person name="Rigaud T."/>
            <person name="Cordaux R."/>
        </authorList>
    </citation>
    <scope>NUCLEOTIDE SEQUENCE [LARGE SCALE GENOMIC DNA]</scope>
    <source>
        <strain evidence="1 2">Ou3-Ou53</strain>
    </source>
</reference>
<accession>A0A9P6KYK8</accession>
<keyword evidence="2" id="KW-1185">Reference proteome</keyword>
<dbReference type="EMBL" id="SBJO01000162">
    <property type="protein sequence ID" value="KAF9762480.1"/>
    <property type="molecule type" value="Genomic_DNA"/>
</dbReference>
<proteinExistence type="predicted"/>
<dbReference type="OrthoDB" id="2196255at2759"/>
<dbReference type="Proteomes" id="UP000740883">
    <property type="component" value="Unassembled WGS sequence"/>
</dbReference>
<protein>
    <submittedName>
        <fullName evidence="1">Uncharacterized protein</fullName>
    </submittedName>
</protein>
<name>A0A9P6KYK8_9MICR</name>
<dbReference type="AlphaFoldDB" id="A0A9P6KYK8"/>
<dbReference type="InterPro" id="IPR036915">
    <property type="entry name" value="Cyclin-like_sf"/>
</dbReference>
<dbReference type="Gene3D" id="1.10.472.10">
    <property type="entry name" value="Cyclin-like"/>
    <property type="match status" value="1"/>
</dbReference>
<gene>
    <name evidence="1" type="ORF">NGRA_1976</name>
</gene>
<dbReference type="SUPFAM" id="SSF47954">
    <property type="entry name" value="Cyclin-like"/>
    <property type="match status" value="1"/>
</dbReference>